<name>A0AA39LXV5_9BILA</name>
<comment type="caution">
    <text evidence="8">The sequence shown here is derived from an EMBL/GenBank/DDBJ whole genome shotgun (WGS) entry which is preliminary data.</text>
</comment>
<dbReference type="InterPro" id="IPR003595">
    <property type="entry name" value="Tyr_Pase_cat"/>
</dbReference>
<evidence type="ECO:0000256" key="1">
    <source>
        <dbReference type="ARBA" id="ARBA00009580"/>
    </source>
</evidence>
<evidence type="ECO:0000256" key="5">
    <source>
        <dbReference type="SAM" id="MobiDB-lite"/>
    </source>
</evidence>
<dbReference type="InterPro" id="IPR050348">
    <property type="entry name" value="Protein-Tyr_Phosphatase"/>
</dbReference>
<dbReference type="SMART" id="SM00404">
    <property type="entry name" value="PTPc_motif"/>
    <property type="match status" value="1"/>
</dbReference>
<gene>
    <name evidence="8" type="ORF">QR680_006911</name>
</gene>
<keyword evidence="3" id="KW-0378">Hydrolase</keyword>
<comment type="similarity">
    <text evidence="1">Belongs to the protein-tyrosine phosphatase family.</text>
</comment>
<sequence>MSTTNAAEGASVTSPPPTPPSPVSAENSDRDRTSPTPKFPVKPGEFLHDCKRGSEETPLVTFAGRLSAMNVYRVFFDYTTVIAQDQKAPAVAFEARPNENRYRDIRCLDSTRVVVQGGNHDYIHANYVDGYRENKKFILTQAPLEQTAEQFWSMVWQEKAVMIVSLTPLDNINCYRYMPTSSGSKMTIGTKNKFSIVHMGTAHVRETYDATHLMVCKNDEPARKILHLCFYTWPDKGTPLRPTELLYFVSDINHNRKLLTEDAIKKGWLPNTPDIKTPIVIHCLAGVGRSGALASIDICIQKLDDTYGQGKPFCDVKDTVLRIRTQREMAVQKPEQYLFVHLALLEYSVRRRYYTVIDGIDVSSFFVSGYEYVSPP</sequence>
<dbReference type="InterPro" id="IPR016130">
    <property type="entry name" value="Tyr_Pase_AS"/>
</dbReference>
<dbReference type="Gene3D" id="3.90.190.10">
    <property type="entry name" value="Protein tyrosine phosphatase superfamily"/>
    <property type="match status" value="1"/>
</dbReference>
<evidence type="ECO:0000256" key="4">
    <source>
        <dbReference type="ARBA" id="ARBA00022912"/>
    </source>
</evidence>
<reference evidence="8" key="1">
    <citation type="submission" date="2023-06" db="EMBL/GenBank/DDBJ databases">
        <title>Genomic analysis of the entomopathogenic nematode Steinernema hermaphroditum.</title>
        <authorList>
            <person name="Schwarz E.M."/>
            <person name="Heppert J.K."/>
            <person name="Baniya A."/>
            <person name="Schwartz H.T."/>
            <person name="Tan C.-H."/>
            <person name="Antoshechkin I."/>
            <person name="Sternberg P.W."/>
            <person name="Goodrich-Blair H."/>
            <person name="Dillman A.R."/>
        </authorList>
    </citation>
    <scope>NUCLEOTIDE SEQUENCE</scope>
    <source>
        <strain evidence="8">PS9179</strain>
        <tissue evidence="8">Whole animal</tissue>
    </source>
</reference>
<dbReference type="PRINTS" id="PR00700">
    <property type="entry name" value="PRTYPHPHTASE"/>
</dbReference>
<feature type="region of interest" description="Disordered" evidence="5">
    <location>
        <begin position="1"/>
        <end position="47"/>
    </location>
</feature>
<accession>A0AA39LXV5</accession>
<evidence type="ECO:0000259" key="6">
    <source>
        <dbReference type="PROSITE" id="PS50055"/>
    </source>
</evidence>
<dbReference type="AlphaFoldDB" id="A0AA39LXV5"/>
<evidence type="ECO:0000259" key="7">
    <source>
        <dbReference type="PROSITE" id="PS50056"/>
    </source>
</evidence>
<dbReference type="GO" id="GO:0008045">
    <property type="term" value="P:motor neuron axon guidance"/>
    <property type="evidence" value="ECO:0007669"/>
    <property type="project" value="TreeGrafter"/>
</dbReference>
<feature type="domain" description="Tyrosine specific protein phosphatases" evidence="7">
    <location>
        <begin position="278"/>
        <end position="338"/>
    </location>
</feature>
<dbReference type="SMART" id="SM00194">
    <property type="entry name" value="PTPc"/>
    <property type="match status" value="1"/>
</dbReference>
<dbReference type="PROSITE" id="PS50055">
    <property type="entry name" value="TYR_PHOSPHATASE_PTP"/>
    <property type="match status" value="1"/>
</dbReference>
<dbReference type="InterPro" id="IPR000387">
    <property type="entry name" value="Tyr_Pase_dom"/>
</dbReference>
<dbReference type="InterPro" id="IPR000242">
    <property type="entry name" value="PTP_cat"/>
</dbReference>
<evidence type="ECO:0000256" key="2">
    <source>
        <dbReference type="ARBA" id="ARBA00013064"/>
    </source>
</evidence>
<proteinExistence type="inferred from homology"/>
<dbReference type="GO" id="GO:0004725">
    <property type="term" value="F:protein tyrosine phosphatase activity"/>
    <property type="evidence" value="ECO:0007669"/>
    <property type="project" value="UniProtKB-EC"/>
</dbReference>
<dbReference type="Pfam" id="PF00102">
    <property type="entry name" value="Y_phosphatase"/>
    <property type="match status" value="1"/>
</dbReference>
<evidence type="ECO:0000313" key="9">
    <source>
        <dbReference type="Proteomes" id="UP001175271"/>
    </source>
</evidence>
<feature type="domain" description="Tyrosine-protein phosphatase" evidence="6">
    <location>
        <begin position="98"/>
        <end position="347"/>
    </location>
</feature>
<protein>
    <recommendedName>
        <fullName evidence="2">protein-tyrosine-phosphatase</fullName>
        <ecNumber evidence="2">3.1.3.48</ecNumber>
    </recommendedName>
</protein>
<dbReference type="CDD" id="cd00047">
    <property type="entry name" value="PTPc"/>
    <property type="match status" value="1"/>
</dbReference>
<keyword evidence="9" id="KW-1185">Reference proteome</keyword>
<evidence type="ECO:0000256" key="3">
    <source>
        <dbReference type="ARBA" id="ARBA00022801"/>
    </source>
</evidence>
<dbReference type="PROSITE" id="PS50056">
    <property type="entry name" value="TYR_PHOSPHATASE_2"/>
    <property type="match status" value="1"/>
</dbReference>
<keyword evidence="4" id="KW-0904">Protein phosphatase</keyword>
<dbReference type="SUPFAM" id="SSF52799">
    <property type="entry name" value="(Phosphotyrosine protein) phosphatases II"/>
    <property type="match status" value="1"/>
</dbReference>
<dbReference type="EMBL" id="JAUCMV010000003">
    <property type="protein sequence ID" value="KAK0413628.1"/>
    <property type="molecule type" value="Genomic_DNA"/>
</dbReference>
<dbReference type="PANTHER" id="PTHR19134">
    <property type="entry name" value="RECEPTOR-TYPE TYROSINE-PROTEIN PHOSPHATASE"/>
    <property type="match status" value="1"/>
</dbReference>
<dbReference type="EC" id="3.1.3.48" evidence="2"/>
<dbReference type="InterPro" id="IPR029021">
    <property type="entry name" value="Prot-tyrosine_phosphatase-like"/>
</dbReference>
<dbReference type="Proteomes" id="UP001175271">
    <property type="component" value="Unassembled WGS sequence"/>
</dbReference>
<organism evidence="8 9">
    <name type="scientific">Steinernema hermaphroditum</name>
    <dbReference type="NCBI Taxonomy" id="289476"/>
    <lineage>
        <taxon>Eukaryota</taxon>
        <taxon>Metazoa</taxon>
        <taxon>Ecdysozoa</taxon>
        <taxon>Nematoda</taxon>
        <taxon>Chromadorea</taxon>
        <taxon>Rhabditida</taxon>
        <taxon>Tylenchina</taxon>
        <taxon>Panagrolaimomorpha</taxon>
        <taxon>Strongyloidoidea</taxon>
        <taxon>Steinernematidae</taxon>
        <taxon>Steinernema</taxon>
    </lineage>
</organism>
<dbReference type="PROSITE" id="PS00383">
    <property type="entry name" value="TYR_PHOSPHATASE_1"/>
    <property type="match status" value="1"/>
</dbReference>
<dbReference type="PANTHER" id="PTHR19134:SF562">
    <property type="entry name" value="PROTEIN-TYROSINE-PHOSPHATASE"/>
    <property type="match status" value="1"/>
</dbReference>
<evidence type="ECO:0000313" key="8">
    <source>
        <dbReference type="EMBL" id="KAK0413628.1"/>
    </source>
</evidence>